<organism evidence="1 2">
    <name type="scientific">Lentilactobacillus otakiensis DSM 19908 = JCM 15040</name>
    <dbReference type="NCBI Taxonomy" id="1423780"/>
    <lineage>
        <taxon>Bacteria</taxon>
        <taxon>Bacillati</taxon>
        <taxon>Bacillota</taxon>
        <taxon>Bacilli</taxon>
        <taxon>Lactobacillales</taxon>
        <taxon>Lactobacillaceae</taxon>
        <taxon>Lentilactobacillus</taxon>
    </lineage>
</organism>
<dbReference type="Proteomes" id="UP000016361">
    <property type="component" value="Unassembled WGS sequence"/>
</dbReference>
<gene>
    <name evidence="1" type="ORF">LOT_1097</name>
</gene>
<dbReference type="AlphaFoldDB" id="S4NCL8"/>
<accession>S4NCL8</accession>
<keyword evidence="2" id="KW-1185">Reference proteome</keyword>
<dbReference type="GeneID" id="301048099"/>
<dbReference type="EMBL" id="BASH01000003">
    <property type="protein sequence ID" value="GAD16559.1"/>
    <property type="molecule type" value="Genomic_DNA"/>
</dbReference>
<evidence type="ECO:0000313" key="1">
    <source>
        <dbReference type="EMBL" id="GAD16559.1"/>
    </source>
</evidence>
<dbReference type="eggNOG" id="ENOG502ZMQP">
    <property type="taxonomic scope" value="Bacteria"/>
</dbReference>
<dbReference type="STRING" id="1423780.FD05_GL000834"/>
<protein>
    <submittedName>
        <fullName evidence="1">Uncharacterized protein</fullName>
    </submittedName>
</protein>
<reference evidence="2" key="1">
    <citation type="journal article" date="2013" name="Genome Announc.">
        <title>Draft Genome Sequence of D-Branched-Chain Amino Acid Producer Lactobacillus otakiensis JCM 15040T, Isolated from a Traditional Japanese Pickle.</title>
        <authorList>
            <person name="Doi K."/>
            <person name="Mori K."/>
            <person name="Mutaguchi Y."/>
            <person name="Tashiro K."/>
            <person name="Fujino Y."/>
            <person name="Ohmori T."/>
            <person name="Kuhara S."/>
            <person name="Ohshima T."/>
        </authorList>
    </citation>
    <scope>NUCLEOTIDE SEQUENCE [LARGE SCALE GENOMIC DNA]</scope>
    <source>
        <strain evidence="2">JCM 15040</strain>
    </source>
</reference>
<sequence length="85" mass="10076">MTALIDDTKMINNIVSAQLAKVFYPFVLIKTEDGQYWQLNLSTKEKQDPLFWDSMKRIMRSKLWVPVGRKYHQMLDNGWQVPVTE</sequence>
<dbReference type="RefSeq" id="WP_020281010.1">
    <property type="nucleotide sequence ID" value="NZ_AZED01000013.1"/>
</dbReference>
<proteinExistence type="predicted"/>
<comment type="caution">
    <text evidence="1">The sequence shown here is derived from an EMBL/GenBank/DDBJ whole genome shotgun (WGS) entry which is preliminary data.</text>
</comment>
<evidence type="ECO:0000313" key="2">
    <source>
        <dbReference type="Proteomes" id="UP000016361"/>
    </source>
</evidence>
<name>S4NCL8_9LACO</name>